<dbReference type="EMBL" id="JAUEDM010000004">
    <property type="protein sequence ID" value="KAK3318312.1"/>
    <property type="molecule type" value="Genomic_DNA"/>
</dbReference>
<dbReference type="Proteomes" id="UP001283341">
    <property type="component" value="Unassembled WGS sequence"/>
</dbReference>
<dbReference type="InterPro" id="IPR051693">
    <property type="entry name" value="UPF0046_metallophosphoest"/>
</dbReference>
<dbReference type="CDD" id="cd07379">
    <property type="entry name" value="MPP_239FB"/>
    <property type="match status" value="1"/>
</dbReference>
<dbReference type="PANTHER" id="PTHR12905:SF18">
    <property type="entry name" value="ESTER HYDROLASE, PUTATIVE (AFU_ORTHOLOGUE AFUA_4G03130)-RELATED"/>
    <property type="match status" value="1"/>
</dbReference>
<evidence type="ECO:0000313" key="3">
    <source>
        <dbReference type="Proteomes" id="UP001283341"/>
    </source>
</evidence>
<gene>
    <name evidence="2" type="ORF">B0H66DRAFT_232830</name>
</gene>
<dbReference type="Pfam" id="PF00149">
    <property type="entry name" value="Metallophos"/>
    <property type="match status" value="1"/>
</dbReference>
<dbReference type="SUPFAM" id="SSF56300">
    <property type="entry name" value="Metallo-dependent phosphatases"/>
    <property type="match status" value="1"/>
</dbReference>
<keyword evidence="3" id="KW-1185">Reference proteome</keyword>
<reference evidence="2" key="2">
    <citation type="submission" date="2023-06" db="EMBL/GenBank/DDBJ databases">
        <authorList>
            <consortium name="Lawrence Berkeley National Laboratory"/>
            <person name="Haridas S."/>
            <person name="Hensen N."/>
            <person name="Bonometti L."/>
            <person name="Westerberg I."/>
            <person name="Brannstrom I.O."/>
            <person name="Guillou S."/>
            <person name="Cros-Aarteil S."/>
            <person name="Calhoun S."/>
            <person name="Kuo A."/>
            <person name="Mondo S."/>
            <person name="Pangilinan J."/>
            <person name="Riley R."/>
            <person name="Labutti K."/>
            <person name="Andreopoulos B."/>
            <person name="Lipzen A."/>
            <person name="Chen C."/>
            <person name="Yanf M."/>
            <person name="Daum C."/>
            <person name="Ng V."/>
            <person name="Clum A."/>
            <person name="Steindorff A."/>
            <person name="Ohm R."/>
            <person name="Martin F."/>
            <person name="Silar P."/>
            <person name="Natvig D."/>
            <person name="Lalanne C."/>
            <person name="Gautier V."/>
            <person name="Ament-Velasquez S.L."/>
            <person name="Kruys A."/>
            <person name="Hutchinson M.I."/>
            <person name="Powell A.J."/>
            <person name="Barry K."/>
            <person name="Miller A.N."/>
            <person name="Grigoriev I.V."/>
            <person name="Debuchy R."/>
            <person name="Gladieux P."/>
            <person name="Thoren M.H."/>
            <person name="Johannesson H."/>
        </authorList>
    </citation>
    <scope>NUCLEOTIDE SEQUENCE</scope>
    <source>
        <strain evidence="2">CBS 118394</strain>
    </source>
</reference>
<dbReference type="InterPro" id="IPR029052">
    <property type="entry name" value="Metallo-depent_PP-like"/>
</dbReference>
<protein>
    <submittedName>
        <fullName evidence="2">Calcineurin-like phosphoesterase</fullName>
    </submittedName>
</protein>
<dbReference type="Gene3D" id="3.60.21.10">
    <property type="match status" value="1"/>
</dbReference>
<name>A0AAE0I517_9PEZI</name>
<organism evidence="2 3">
    <name type="scientific">Apodospora peruviana</name>
    <dbReference type="NCBI Taxonomy" id="516989"/>
    <lineage>
        <taxon>Eukaryota</taxon>
        <taxon>Fungi</taxon>
        <taxon>Dikarya</taxon>
        <taxon>Ascomycota</taxon>
        <taxon>Pezizomycotina</taxon>
        <taxon>Sordariomycetes</taxon>
        <taxon>Sordariomycetidae</taxon>
        <taxon>Sordariales</taxon>
        <taxon>Lasiosphaeriaceae</taxon>
        <taxon>Apodospora</taxon>
    </lineage>
</organism>
<evidence type="ECO:0000259" key="1">
    <source>
        <dbReference type="Pfam" id="PF00149"/>
    </source>
</evidence>
<feature type="domain" description="Calcineurin-like phosphoesterase" evidence="1">
    <location>
        <begin position="59"/>
        <end position="239"/>
    </location>
</feature>
<dbReference type="InterPro" id="IPR004843">
    <property type="entry name" value="Calcineurin-like_PHP"/>
</dbReference>
<sequence>MGLLKWLGLRRPNTWEPPTIIDKLLFDSPLRWLMASLYSLILFLRGRPFHVPTDKPPIRVVCLSDTHDTILPPHKIPNGDLLIHCGDLTVDGSRRAIQRQLDWLASLPHRHKVFVCGNHDSWFDPNVRAKDDEQSLDFKGMVYLENSAVTLEFKGGRKLNLYGSGAVPDCGEGPDSNFAFQYDRRLHPWAGTVPDETDVLVTHTPPAYHRDLGGVGCTGLLEEVWRIKPKLHVFGHVHWGHGREPVYFDECQRAYESLMARPRKGGPLRDLLLPLSSGAAGAWRDAFAVLWYGLNSVIWKWVMLGPGSNNGGLFVNAAVMYGNTGRATHPVTVVDL</sequence>
<comment type="caution">
    <text evidence="2">The sequence shown here is derived from an EMBL/GenBank/DDBJ whole genome shotgun (WGS) entry which is preliminary data.</text>
</comment>
<dbReference type="AlphaFoldDB" id="A0AAE0I517"/>
<dbReference type="GO" id="GO:0016787">
    <property type="term" value="F:hydrolase activity"/>
    <property type="evidence" value="ECO:0007669"/>
    <property type="project" value="InterPro"/>
</dbReference>
<reference evidence="2" key="1">
    <citation type="journal article" date="2023" name="Mol. Phylogenet. Evol.">
        <title>Genome-scale phylogeny and comparative genomics of the fungal order Sordariales.</title>
        <authorList>
            <person name="Hensen N."/>
            <person name="Bonometti L."/>
            <person name="Westerberg I."/>
            <person name="Brannstrom I.O."/>
            <person name="Guillou S."/>
            <person name="Cros-Aarteil S."/>
            <person name="Calhoun S."/>
            <person name="Haridas S."/>
            <person name="Kuo A."/>
            <person name="Mondo S."/>
            <person name="Pangilinan J."/>
            <person name="Riley R."/>
            <person name="LaButti K."/>
            <person name="Andreopoulos B."/>
            <person name="Lipzen A."/>
            <person name="Chen C."/>
            <person name="Yan M."/>
            <person name="Daum C."/>
            <person name="Ng V."/>
            <person name="Clum A."/>
            <person name="Steindorff A."/>
            <person name="Ohm R.A."/>
            <person name="Martin F."/>
            <person name="Silar P."/>
            <person name="Natvig D.O."/>
            <person name="Lalanne C."/>
            <person name="Gautier V."/>
            <person name="Ament-Velasquez S.L."/>
            <person name="Kruys A."/>
            <person name="Hutchinson M.I."/>
            <person name="Powell A.J."/>
            <person name="Barry K."/>
            <person name="Miller A.N."/>
            <person name="Grigoriev I.V."/>
            <person name="Debuchy R."/>
            <person name="Gladieux P."/>
            <person name="Hiltunen Thoren M."/>
            <person name="Johannesson H."/>
        </authorList>
    </citation>
    <scope>NUCLEOTIDE SEQUENCE</scope>
    <source>
        <strain evidence="2">CBS 118394</strain>
    </source>
</reference>
<accession>A0AAE0I517</accession>
<evidence type="ECO:0000313" key="2">
    <source>
        <dbReference type="EMBL" id="KAK3318312.1"/>
    </source>
</evidence>
<proteinExistence type="predicted"/>
<dbReference type="PANTHER" id="PTHR12905">
    <property type="entry name" value="METALLOPHOSPHOESTERASE"/>
    <property type="match status" value="1"/>
</dbReference>